<reference evidence="1 2" key="1">
    <citation type="submission" date="2011-05" db="EMBL/GenBank/DDBJ databases">
        <title>Whole genome shotgun sequence of Gordonia alkanivorans NBRC 16433.</title>
        <authorList>
            <person name="Hosoyama A."/>
            <person name="Nakamura S."/>
            <person name="Takarada H."/>
            <person name="Tsuchikane K."/>
            <person name="Yamazaki S."/>
            <person name="Fujita N."/>
        </authorList>
    </citation>
    <scope>NUCLEOTIDE SEQUENCE [LARGE SCALE GENOMIC DNA]</scope>
    <source>
        <strain evidence="1 2">NBRC 16433</strain>
    </source>
</reference>
<dbReference type="EMBL" id="BACI01000030">
    <property type="protein sequence ID" value="GAA11449.1"/>
    <property type="molecule type" value="Genomic_DNA"/>
</dbReference>
<dbReference type="AlphaFoldDB" id="F9VS60"/>
<name>F9VS60_9ACTN</name>
<organism evidence="1 2">
    <name type="scientific">Gordonia alkanivorans NBRC 16433</name>
    <dbReference type="NCBI Taxonomy" id="1027371"/>
    <lineage>
        <taxon>Bacteria</taxon>
        <taxon>Bacillati</taxon>
        <taxon>Actinomycetota</taxon>
        <taxon>Actinomycetes</taxon>
        <taxon>Mycobacteriales</taxon>
        <taxon>Gordoniaceae</taxon>
        <taxon>Gordonia</taxon>
    </lineage>
</organism>
<dbReference type="STRING" id="1027371.GOALK_030_00460"/>
<evidence type="ECO:0000313" key="2">
    <source>
        <dbReference type="Proteomes" id="UP000003558"/>
    </source>
</evidence>
<accession>F9VS60</accession>
<dbReference type="eggNOG" id="ENOG5031W60">
    <property type="taxonomic scope" value="Bacteria"/>
</dbReference>
<sequence>MTRVDPACAYQSEECAVTENPKETHSPPDDHRRQYLHAMRDVYRAPTPYSTHQFFHRAHHLSVTSNRRRHLAAHIGLVRHLAAIGDLSGARHHLGNVLISLVLQKHCGQKPSQPSTPIQKS</sequence>
<proteinExistence type="predicted"/>
<comment type="caution">
    <text evidence="1">The sequence shown here is derived from an EMBL/GenBank/DDBJ whole genome shotgun (WGS) entry which is preliminary data.</text>
</comment>
<dbReference type="Proteomes" id="UP000003558">
    <property type="component" value="Unassembled WGS sequence"/>
</dbReference>
<gene>
    <name evidence="1" type="ORF">GOALK_030_00460</name>
</gene>
<protein>
    <submittedName>
        <fullName evidence="1">Uncharacterized protein</fullName>
    </submittedName>
</protein>
<evidence type="ECO:0000313" key="1">
    <source>
        <dbReference type="EMBL" id="GAA11449.1"/>
    </source>
</evidence>